<dbReference type="InterPro" id="IPR040216">
    <property type="entry name" value="CTLA4/CD28"/>
</dbReference>
<dbReference type="Gene3D" id="2.60.40.10">
    <property type="entry name" value="Immunoglobulins"/>
    <property type="match status" value="1"/>
</dbReference>
<name>A0A6I9MYR2_9TELE</name>
<dbReference type="Proteomes" id="UP000504611">
    <property type="component" value="Unplaced"/>
</dbReference>
<keyword evidence="3 11" id="KW-0732">Signal</keyword>
<reference evidence="13" key="1">
    <citation type="submission" date="2025-08" db="UniProtKB">
        <authorList>
            <consortium name="RefSeq"/>
        </authorList>
    </citation>
    <scope>IDENTIFICATION</scope>
    <source>
        <tissue evidence="13">Muscle</tissue>
    </source>
</reference>
<keyword evidence="8" id="KW-0393">Immunoglobulin domain</keyword>
<proteinExistence type="predicted"/>
<evidence type="ECO:0000256" key="11">
    <source>
        <dbReference type="SAM" id="SignalP"/>
    </source>
</evidence>
<keyword evidence="5 10" id="KW-0472">Membrane</keyword>
<keyword evidence="2 10" id="KW-0812">Transmembrane</keyword>
<evidence type="ECO:0000313" key="13">
    <source>
        <dbReference type="RefSeq" id="XP_010769497.1"/>
    </source>
</evidence>
<dbReference type="InterPro" id="IPR013783">
    <property type="entry name" value="Ig-like_fold"/>
</dbReference>
<accession>A0A6I9MYR2</accession>
<dbReference type="OrthoDB" id="8654606at2759"/>
<evidence type="ECO:0000256" key="4">
    <source>
        <dbReference type="ARBA" id="ARBA00022989"/>
    </source>
</evidence>
<keyword evidence="7" id="KW-0325">Glycoprotein</keyword>
<dbReference type="KEGG" id="ncc:104945512"/>
<feature type="signal peptide" evidence="11">
    <location>
        <begin position="1"/>
        <end position="31"/>
    </location>
</feature>
<protein>
    <submittedName>
        <fullName evidence="13">Uncharacterized protein isoform X1</fullName>
    </submittedName>
</protein>
<evidence type="ECO:0000256" key="7">
    <source>
        <dbReference type="ARBA" id="ARBA00023180"/>
    </source>
</evidence>
<evidence type="ECO:0000256" key="5">
    <source>
        <dbReference type="ARBA" id="ARBA00023136"/>
    </source>
</evidence>
<evidence type="ECO:0000256" key="3">
    <source>
        <dbReference type="ARBA" id="ARBA00022729"/>
    </source>
</evidence>
<evidence type="ECO:0000313" key="12">
    <source>
        <dbReference type="Proteomes" id="UP000504611"/>
    </source>
</evidence>
<feature type="chain" id="PRO_5027082973" evidence="11">
    <location>
        <begin position="32"/>
        <end position="227"/>
    </location>
</feature>
<dbReference type="GO" id="GO:0009897">
    <property type="term" value="C:external side of plasma membrane"/>
    <property type="evidence" value="ECO:0007669"/>
    <property type="project" value="TreeGrafter"/>
</dbReference>
<gene>
    <name evidence="13" type="primary">LOC104945512</name>
</gene>
<feature type="transmembrane region" description="Helical" evidence="10">
    <location>
        <begin position="164"/>
        <end position="190"/>
    </location>
</feature>
<evidence type="ECO:0000256" key="6">
    <source>
        <dbReference type="ARBA" id="ARBA00023157"/>
    </source>
</evidence>
<keyword evidence="4 10" id="KW-1133">Transmembrane helix</keyword>
<dbReference type="PANTHER" id="PTHR11494:SF9">
    <property type="entry name" value="SI:DKEY-1H24.6"/>
    <property type="match status" value="1"/>
</dbReference>
<keyword evidence="12" id="KW-1185">Reference proteome</keyword>
<dbReference type="RefSeq" id="XP_010769497.1">
    <property type="nucleotide sequence ID" value="XM_010771195.1"/>
</dbReference>
<organism evidence="12 13">
    <name type="scientific">Notothenia coriiceps</name>
    <name type="common">black rockcod</name>
    <dbReference type="NCBI Taxonomy" id="8208"/>
    <lineage>
        <taxon>Eukaryota</taxon>
        <taxon>Metazoa</taxon>
        <taxon>Chordata</taxon>
        <taxon>Craniata</taxon>
        <taxon>Vertebrata</taxon>
        <taxon>Euteleostomi</taxon>
        <taxon>Actinopterygii</taxon>
        <taxon>Neopterygii</taxon>
        <taxon>Teleostei</taxon>
        <taxon>Neoteleostei</taxon>
        <taxon>Acanthomorphata</taxon>
        <taxon>Eupercaria</taxon>
        <taxon>Perciformes</taxon>
        <taxon>Notothenioidei</taxon>
        <taxon>Nototheniidae</taxon>
        <taxon>Notothenia</taxon>
    </lineage>
</organism>
<sequence>MREMLRRVVQKMKMRACWMFMILLSCRLSRASDKTQELKMICVPFGGDASVPCPELNQRDATLNLLKNEELISKQNLISSGNATWKPPTKAEVELHENRENKSVHFKLTGVNASSFGLYRCEAQAFHPPPIENMPSTVFILVQVEGHQCSLKTKADGGQTDGLLWIWILGLVVLSIYGVTATIIAGIFWVKWRSSESHTDYMNTKPKAPRDRRKNKWVQNPGPRHFS</sequence>
<comment type="subcellular location">
    <subcellularLocation>
        <location evidence="1">Membrane</location>
        <topology evidence="1">Single-pass type I membrane protein</topology>
    </subcellularLocation>
</comment>
<evidence type="ECO:0000256" key="8">
    <source>
        <dbReference type="ARBA" id="ARBA00023319"/>
    </source>
</evidence>
<evidence type="ECO:0000256" key="2">
    <source>
        <dbReference type="ARBA" id="ARBA00022692"/>
    </source>
</evidence>
<dbReference type="GO" id="GO:0042129">
    <property type="term" value="P:regulation of T cell proliferation"/>
    <property type="evidence" value="ECO:0007669"/>
    <property type="project" value="InterPro"/>
</dbReference>
<dbReference type="AlphaFoldDB" id="A0A6I9MYR2"/>
<evidence type="ECO:0000256" key="10">
    <source>
        <dbReference type="SAM" id="Phobius"/>
    </source>
</evidence>
<keyword evidence="6" id="KW-1015">Disulfide bond</keyword>
<feature type="region of interest" description="Disordered" evidence="9">
    <location>
        <begin position="199"/>
        <end position="227"/>
    </location>
</feature>
<dbReference type="PANTHER" id="PTHR11494">
    <property type="entry name" value="CYTOTOXIC T-LYMPHOCYTE PROTEIN"/>
    <property type="match status" value="1"/>
</dbReference>
<evidence type="ECO:0000256" key="9">
    <source>
        <dbReference type="SAM" id="MobiDB-lite"/>
    </source>
</evidence>
<evidence type="ECO:0000256" key="1">
    <source>
        <dbReference type="ARBA" id="ARBA00004479"/>
    </source>
</evidence>
<dbReference type="GO" id="GO:0050852">
    <property type="term" value="P:T cell receptor signaling pathway"/>
    <property type="evidence" value="ECO:0007669"/>
    <property type="project" value="TreeGrafter"/>
</dbReference>
<dbReference type="PROSITE" id="PS51257">
    <property type="entry name" value="PROKAR_LIPOPROTEIN"/>
    <property type="match status" value="1"/>
</dbReference>
<dbReference type="GeneID" id="104945512"/>